<dbReference type="InterPro" id="IPR036259">
    <property type="entry name" value="MFS_trans_sf"/>
</dbReference>
<keyword evidence="10" id="KW-1185">Reference proteome</keyword>
<sequence>MEEEEEAITRSLLLKQKLDSNHQLSSTSDHGGVQLSESSSTTTSIVVLSTLVAVCGSFTFGSAVGYSSPSESGIEDELGLTLAEYSFFGSILTIGGMFGAIFSGKIADFIGRKGAMGVSEIFCILGWLATVFAKLMISGGKALTFLIGSLVNWHTLALIGIIPCLAHLLGVCILDFFSIPESPRWLAKCGRLEEFEVRLQFLRGENADISQEAADIIVISFLFKLHEGAANIENKYLRLELA</sequence>
<comment type="similarity">
    <text evidence="2">Belongs to the major facilitator superfamily. Sugar transporter (TC 2.A.1.1) family.</text>
</comment>
<feature type="transmembrane region" description="Helical" evidence="8">
    <location>
        <begin position="157"/>
        <end position="177"/>
    </location>
</feature>
<feature type="transmembrane region" description="Helical" evidence="8">
    <location>
        <begin position="85"/>
        <end position="103"/>
    </location>
</feature>
<dbReference type="PANTHER" id="PTHR48021:SF25">
    <property type="entry name" value="SUGAR TRANSPORTER ERD6-LIKE 5"/>
    <property type="match status" value="1"/>
</dbReference>
<name>A0AAW2D9G4_9ROSI</name>
<evidence type="ECO:0000256" key="7">
    <source>
        <dbReference type="ARBA" id="ARBA00023136"/>
    </source>
</evidence>
<keyword evidence="7 8" id="KW-0472">Membrane</keyword>
<evidence type="ECO:0000256" key="2">
    <source>
        <dbReference type="ARBA" id="ARBA00010992"/>
    </source>
</evidence>
<keyword evidence="5 8" id="KW-0812">Transmembrane</keyword>
<evidence type="ECO:0000256" key="8">
    <source>
        <dbReference type="SAM" id="Phobius"/>
    </source>
</evidence>
<dbReference type="GO" id="GO:0016020">
    <property type="term" value="C:membrane"/>
    <property type="evidence" value="ECO:0007669"/>
    <property type="project" value="UniProtKB-SubCell"/>
</dbReference>
<dbReference type="GO" id="GO:0022857">
    <property type="term" value="F:transmembrane transporter activity"/>
    <property type="evidence" value="ECO:0007669"/>
    <property type="project" value="InterPro"/>
</dbReference>
<organism evidence="9 10">
    <name type="scientific">Lithocarpus litseifolius</name>
    <dbReference type="NCBI Taxonomy" id="425828"/>
    <lineage>
        <taxon>Eukaryota</taxon>
        <taxon>Viridiplantae</taxon>
        <taxon>Streptophyta</taxon>
        <taxon>Embryophyta</taxon>
        <taxon>Tracheophyta</taxon>
        <taxon>Spermatophyta</taxon>
        <taxon>Magnoliopsida</taxon>
        <taxon>eudicotyledons</taxon>
        <taxon>Gunneridae</taxon>
        <taxon>Pentapetalae</taxon>
        <taxon>rosids</taxon>
        <taxon>fabids</taxon>
        <taxon>Fagales</taxon>
        <taxon>Fagaceae</taxon>
        <taxon>Lithocarpus</taxon>
    </lineage>
</organism>
<reference evidence="9 10" key="1">
    <citation type="submission" date="2024-01" db="EMBL/GenBank/DDBJ databases">
        <title>A telomere-to-telomere, gap-free genome of sweet tea (Lithocarpus litseifolius).</title>
        <authorList>
            <person name="Zhou J."/>
        </authorList>
    </citation>
    <scope>NUCLEOTIDE SEQUENCE [LARGE SCALE GENOMIC DNA]</scope>
    <source>
        <strain evidence="9">Zhou-2022a</strain>
        <tissue evidence="9">Leaf</tissue>
    </source>
</reference>
<proteinExistence type="inferred from homology"/>
<keyword evidence="6 8" id="KW-1133">Transmembrane helix</keyword>
<evidence type="ECO:0000256" key="6">
    <source>
        <dbReference type="ARBA" id="ARBA00022989"/>
    </source>
</evidence>
<evidence type="ECO:0000256" key="4">
    <source>
        <dbReference type="ARBA" id="ARBA00022597"/>
    </source>
</evidence>
<dbReference type="InterPro" id="IPR050549">
    <property type="entry name" value="MFS_Trehalose_Transporter"/>
</dbReference>
<gene>
    <name evidence="9" type="ORF">SO802_013352</name>
</gene>
<dbReference type="SUPFAM" id="SSF103473">
    <property type="entry name" value="MFS general substrate transporter"/>
    <property type="match status" value="1"/>
</dbReference>
<evidence type="ECO:0000313" key="10">
    <source>
        <dbReference type="Proteomes" id="UP001459277"/>
    </source>
</evidence>
<keyword evidence="4" id="KW-0762">Sugar transport</keyword>
<evidence type="ECO:0008006" key="11">
    <source>
        <dbReference type="Google" id="ProtNLM"/>
    </source>
</evidence>
<comment type="caution">
    <text evidence="9">The sequence shown here is derived from an EMBL/GenBank/DDBJ whole genome shotgun (WGS) entry which is preliminary data.</text>
</comment>
<evidence type="ECO:0000313" key="9">
    <source>
        <dbReference type="EMBL" id="KAL0005791.1"/>
    </source>
</evidence>
<dbReference type="PANTHER" id="PTHR48021">
    <property type="match status" value="1"/>
</dbReference>
<evidence type="ECO:0000256" key="5">
    <source>
        <dbReference type="ARBA" id="ARBA00022692"/>
    </source>
</evidence>
<dbReference type="InterPro" id="IPR005829">
    <property type="entry name" value="Sugar_transporter_CS"/>
</dbReference>
<comment type="subcellular location">
    <subcellularLocation>
        <location evidence="1">Membrane</location>
        <topology evidence="1">Multi-pass membrane protein</topology>
    </subcellularLocation>
</comment>
<dbReference type="Gene3D" id="1.20.1250.20">
    <property type="entry name" value="MFS general substrate transporter like domains"/>
    <property type="match status" value="2"/>
</dbReference>
<evidence type="ECO:0000256" key="1">
    <source>
        <dbReference type="ARBA" id="ARBA00004141"/>
    </source>
</evidence>
<dbReference type="AlphaFoldDB" id="A0AAW2D9G4"/>
<feature type="transmembrane region" description="Helical" evidence="8">
    <location>
        <begin position="115"/>
        <end position="137"/>
    </location>
</feature>
<dbReference type="EMBL" id="JAZDWU010000004">
    <property type="protein sequence ID" value="KAL0005791.1"/>
    <property type="molecule type" value="Genomic_DNA"/>
</dbReference>
<accession>A0AAW2D9G4</accession>
<dbReference type="PROSITE" id="PS00216">
    <property type="entry name" value="SUGAR_TRANSPORT_1"/>
    <property type="match status" value="1"/>
</dbReference>
<dbReference type="Proteomes" id="UP001459277">
    <property type="component" value="Unassembled WGS sequence"/>
</dbReference>
<feature type="transmembrane region" description="Helical" evidence="8">
    <location>
        <begin position="45"/>
        <end position="65"/>
    </location>
</feature>
<protein>
    <recommendedName>
        <fullName evidence="11">Major facilitator superfamily (MFS) profile domain-containing protein</fullName>
    </recommendedName>
</protein>
<evidence type="ECO:0000256" key="3">
    <source>
        <dbReference type="ARBA" id="ARBA00022448"/>
    </source>
</evidence>
<keyword evidence="3" id="KW-0813">Transport</keyword>